<name>A0A8S5VPG9_9CAUD</name>
<dbReference type="Pfam" id="PF08681">
    <property type="entry name" value="TacA1"/>
    <property type="match status" value="1"/>
</dbReference>
<keyword evidence="1" id="KW-1277">Toxin-antitoxin system</keyword>
<reference evidence="2" key="1">
    <citation type="journal article" date="2021" name="Proc. Natl. Acad. Sci. U.S.A.">
        <title>A Catalog of Tens of Thousands of Viruses from Human Metagenomes Reveals Hidden Associations with Chronic Diseases.</title>
        <authorList>
            <person name="Tisza M.J."/>
            <person name="Buck C.B."/>
        </authorList>
    </citation>
    <scope>NUCLEOTIDE SEQUENCE</scope>
    <source>
        <strain evidence="2">Ctg2R45</strain>
    </source>
</reference>
<sequence>MSTDAKRAANARYLAKFKAISVRLNQEDAETIQRAADAAGESLSGYIASAAKSRAKLEKHDKPKDT</sequence>
<evidence type="ECO:0000313" key="2">
    <source>
        <dbReference type="EMBL" id="DAG94377.1"/>
    </source>
</evidence>
<dbReference type="GO" id="GO:0006355">
    <property type="term" value="P:regulation of DNA-templated transcription"/>
    <property type="evidence" value="ECO:0007669"/>
    <property type="project" value="InterPro"/>
</dbReference>
<dbReference type="InterPro" id="IPR010985">
    <property type="entry name" value="Ribbon_hlx_hlx"/>
</dbReference>
<evidence type="ECO:0008006" key="3">
    <source>
        <dbReference type="Google" id="ProtNLM"/>
    </source>
</evidence>
<evidence type="ECO:0000256" key="1">
    <source>
        <dbReference type="ARBA" id="ARBA00022649"/>
    </source>
</evidence>
<organism evidence="2">
    <name type="scientific">Ackermannviridae sp</name>
    <dbReference type="NCBI Taxonomy" id="2831612"/>
    <lineage>
        <taxon>Viruses</taxon>
        <taxon>Duplodnaviria</taxon>
        <taxon>Heunggongvirae</taxon>
        <taxon>Uroviricota</taxon>
        <taxon>Caudoviricetes</taxon>
        <taxon>Pantevenvirales</taxon>
        <taxon>Ackermannviridae</taxon>
    </lineage>
</organism>
<dbReference type="Gene3D" id="1.20.5.780">
    <property type="entry name" value="Single helix bin"/>
    <property type="match status" value="1"/>
</dbReference>
<protein>
    <recommendedName>
        <fullName evidence="3">DUF1778 domain-containing protein</fullName>
    </recommendedName>
</protein>
<dbReference type="EMBL" id="BK035339">
    <property type="protein sequence ID" value="DAG94377.1"/>
    <property type="molecule type" value="Genomic_DNA"/>
</dbReference>
<dbReference type="SUPFAM" id="SSF47598">
    <property type="entry name" value="Ribbon-helix-helix"/>
    <property type="match status" value="1"/>
</dbReference>
<proteinExistence type="predicted"/>
<accession>A0A8S5VPG9</accession>
<dbReference type="InterPro" id="IPR014795">
    <property type="entry name" value="TacA_1-like"/>
</dbReference>